<proteinExistence type="predicted"/>
<dbReference type="OrthoDB" id="9803706at2"/>
<dbReference type="RefSeq" id="WP_078768438.1">
    <property type="nucleotide sequence ID" value="NZ_FUWW01000009.1"/>
</dbReference>
<feature type="domain" description="CoA carboxyltransferase C-terminal" evidence="1">
    <location>
        <begin position="206"/>
        <end position="440"/>
    </location>
</feature>
<dbReference type="InterPro" id="IPR051047">
    <property type="entry name" value="AccD/PCCB"/>
</dbReference>
<keyword evidence="2" id="KW-0808">Transferase</keyword>
<dbReference type="GO" id="GO:0004658">
    <property type="term" value="F:propionyl-CoA carboxylase activity"/>
    <property type="evidence" value="ECO:0007669"/>
    <property type="project" value="TreeGrafter"/>
</dbReference>
<dbReference type="GO" id="GO:0009317">
    <property type="term" value="C:acetyl-CoA carboxylase complex"/>
    <property type="evidence" value="ECO:0007669"/>
    <property type="project" value="TreeGrafter"/>
</dbReference>
<dbReference type="SUPFAM" id="SSF52096">
    <property type="entry name" value="ClpP/crotonase"/>
    <property type="match status" value="2"/>
</dbReference>
<dbReference type="GO" id="GO:0016740">
    <property type="term" value="F:transferase activity"/>
    <property type="evidence" value="ECO:0007669"/>
    <property type="project" value="UniProtKB-KW"/>
</dbReference>
<sequence>MGNSNKESVALQRLATLFDDGIFTEIEPFTKGENGEVEVVAGYGYVNGTECYAFAQDSDINGGAVTVEQCSKLLKVFSLAKKTGCGIVGIYDSNGVQLTQGFEVLNAFGEVVKSATMLSGVVPQISVIAGACLGTSALIANMADVVVASKDSDFYITAPSETTIEESAQAGTVDIMCDDVDSAILEAKKVVCMLPKNNLYSAPMVDFEYSAPSVSAVEGCSVENIVDSILDSTLSVEFKAEYGKNVITKLGTVEGSTVGVVAFNNDEICPCCSYKAEAMIKLCDAFNIPVITVANSTGLTKGKDAQMLVAATKLTTAYASATCPKISLITGQAIGASYIILAGKGANADATLAWENAVASPLDVEAGVAFLYNDRLANGEDRAKLEDEYKQTVGSVYTAAACGAVDDVFAPEETRNKVSQYLDMLMNKRETTVPRKHSVK</sequence>
<dbReference type="Gene3D" id="3.90.226.10">
    <property type="entry name" value="2-enoyl-CoA Hydratase, Chain A, domain 1"/>
    <property type="match status" value="2"/>
</dbReference>
<dbReference type="InterPro" id="IPR034733">
    <property type="entry name" value="AcCoA_carboxyl_beta"/>
</dbReference>
<dbReference type="PANTHER" id="PTHR43842">
    <property type="entry name" value="PROPIONYL-COA CARBOXYLASE BETA CHAIN"/>
    <property type="match status" value="1"/>
</dbReference>
<dbReference type="InterPro" id="IPR029045">
    <property type="entry name" value="ClpP/crotonase-like_dom_sf"/>
</dbReference>
<keyword evidence="3" id="KW-1185">Reference proteome</keyword>
<evidence type="ECO:0000259" key="1">
    <source>
        <dbReference type="PROSITE" id="PS50989"/>
    </source>
</evidence>
<protein>
    <submittedName>
        <fullName evidence="2">Acetyl-CoA carboxylase, carboxyltransferase component</fullName>
    </submittedName>
</protein>
<reference evidence="3" key="1">
    <citation type="submission" date="2017-02" db="EMBL/GenBank/DDBJ databases">
        <authorList>
            <person name="Varghese N."/>
            <person name="Submissions S."/>
        </authorList>
    </citation>
    <scope>NUCLEOTIDE SEQUENCE [LARGE SCALE GENOMIC DNA]</scope>
    <source>
        <strain evidence="3">ATCC 51222</strain>
    </source>
</reference>
<organism evidence="2 3">
    <name type="scientific">Eubacterium coprostanoligenes</name>
    <dbReference type="NCBI Taxonomy" id="290054"/>
    <lineage>
        <taxon>Bacteria</taxon>
        <taxon>Bacillati</taxon>
        <taxon>Bacillota</taxon>
        <taxon>Clostridia</taxon>
        <taxon>Eubacteriales</taxon>
        <taxon>Eubacteriaceae</taxon>
        <taxon>Eubacterium</taxon>
    </lineage>
</organism>
<gene>
    <name evidence="2" type="ORF">SAMN02745114_00949</name>
</gene>
<dbReference type="Pfam" id="PF01039">
    <property type="entry name" value="Carboxyl_trans"/>
    <property type="match status" value="1"/>
</dbReference>
<dbReference type="PANTHER" id="PTHR43842:SF2">
    <property type="entry name" value="PROPIONYL-COA CARBOXYLASE BETA CHAIN, MITOCHONDRIAL"/>
    <property type="match status" value="1"/>
</dbReference>
<dbReference type="InterPro" id="IPR011763">
    <property type="entry name" value="COA_CT_C"/>
</dbReference>
<dbReference type="Proteomes" id="UP000190657">
    <property type="component" value="Unassembled WGS sequence"/>
</dbReference>
<dbReference type="STRING" id="290054.SAMN02745114_00949"/>
<dbReference type="PROSITE" id="PS50989">
    <property type="entry name" value="COA_CT_CTER"/>
    <property type="match status" value="1"/>
</dbReference>
<dbReference type="AlphaFoldDB" id="A0A1T4LP51"/>
<dbReference type="EMBL" id="FUWW01000009">
    <property type="protein sequence ID" value="SJZ56244.1"/>
    <property type="molecule type" value="Genomic_DNA"/>
</dbReference>
<evidence type="ECO:0000313" key="2">
    <source>
        <dbReference type="EMBL" id="SJZ56244.1"/>
    </source>
</evidence>
<name>A0A1T4LP51_9FIRM</name>
<accession>A0A1T4LP51</accession>
<evidence type="ECO:0000313" key="3">
    <source>
        <dbReference type="Proteomes" id="UP000190657"/>
    </source>
</evidence>